<reference evidence="1 2" key="1">
    <citation type="submission" date="2017-11" db="EMBL/GenBank/DDBJ databases">
        <title>Draft genome sequence of Rhizobiales bacterium SY3-13.</title>
        <authorList>
            <person name="Sun C."/>
        </authorList>
    </citation>
    <scope>NUCLEOTIDE SEQUENCE [LARGE SCALE GENOMIC DNA]</scope>
    <source>
        <strain evidence="1 2">SY3-13</strain>
    </source>
</reference>
<dbReference type="InterPro" id="IPR029052">
    <property type="entry name" value="Metallo-depent_PP-like"/>
</dbReference>
<protein>
    <recommendedName>
        <fullName evidence="3">Calcineurin-like phosphoesterase domain-containing protein</fullName>
    </recommendedName>
</protein>
<accession>A0A2M9G7Q0</accession>
<dbReference type="EMBL" id="PHIG01000004">
    <property type="protein sequence ID" value="PJK31706.1"/>
    <property type="molecule type" value="Genomic_DNA"/>
</dbReference>
<dbReference type="OrthoDB" id="58809at2"/>
<sequence length="313" mass="34235">MAAGLVAASVGFPAHAGEPFSFVALGDMPYNLPADYAKFDRLVERINAEGPAFSIHIGDIKSGAWPCDDATFQAIRDRFDAFDAPLFYTPGDNEWTDCHRAAAGGFDPLERLSAVRRMFFAAAESHGRASKSYRRQSDLSPEHGEMVENAIWRHQDVLFATVHVVSSNNGLERSPAAVAEFLARDAANLDWIARAFREAAETDARAVVVAMHANPIFEAEKPWDYANSGFKRTITALSAGASAFGRPVLIVHGDFHTFRLDQPLKGPDGKVLKQVWRLEVMGASDVHAVEVEVRPEDPGVFAFRPLIVAGNLD</sequence>
<comment type="caution">
    <text evidence="1">The sequence shown here is derived from an EMBL/GenBank/DDBJ whole genome shotgun (WGS) entry which is preliminary data.</text>
</comment>
<dbReference type="Gene3D" id="3.60.21.10">
    <property type="match status" value="1"/>
</dbReference>
<keyword evidence="2" id="KW-1185">Reference proteome</keyword>
<name>A0A2M9G7Q0_9PROT</name>
<dbReference type="SUPFAM" id="SSF56300">
    <property type="entry name" value="Metallo-dependent phosphatases"/>
    <property type="match status" value="1"/>
</dbReference>
<dbReference type="AlphaFoldDB" id="A0A2M9G7Q0"/>
<dbReference type="Proteomes" id="UP000229498">
    <property type="component" value="Unassembled WGS sequence"/>
</dbReference>
<evidence type="ECO:0008006" key="3">
    <source>
        <dbReference type="Google" id="ProtNLM"/>
    </source>
</evidence>
<proteinExistence type="predicted"/>
<gene>
    <name evidence="1" type="ORF">CVT23_00745</name>
</gene>
<evidence type="ECO:0000313" key="2">
    <source>
        <dbReference type="Proteomes" id="UP000229498"/>
    </source>
</evidence>
<evidence type="ECO:0000313" key="1">
    <source>
        <dbReference type="EMBL" id="PJK31706.1"/>
    </source>
</evidence>
<organism evidence="1 2">
    <name type="scientific">Minwuia thermotolerans</name>
    <dbReference type="NCBI Taxonomy" id="2056226"/>
    <lineage>
        <taxon>Bacteria</taxon>
        <taxon>Pseudomonadati</taxon>
        <taxon>Pseudomonadota</taxon>
        <taxon>Alphaproteobacteria</taxon>
        <taxon>Minwuiales</taxon>
        <taxon>Minwuiaceae</taxon>
        <taxon>Minwuia</taxon>
    </lineage>
</organism>